<evidence type="ECO:0008006" key="3">
    <source>
        <dbReference type="Google" id="ProtNLM"/>
    </source>
</evidence>
<evidence type="ECO:0000313" key="1">
    <source>
        <dbReference type="EMBL" id="CAH0990935.1"/>
    </source>
</evidence>
<evidence type="ECO:0000313" key="2">
    <source>
        <dbReference type="Proteomes" id="UP000838100"/>
    </source>
</evidence>
<sequence>MGPQNNPGEITQWPMLKIAYRTDADKIAALLPPGIEPGAEPNVYITIYNFPVQGEPEYGYVINVEANYNGIAGEYTLAIGIDQENAVHISQERWGQPKFVAATQFYRLGDMVKAKLTHQGYTFLEFTGQVTDVLPNGEEFEQNEWWIKSSRAVDLSPEKYDFPPHVVRVYSKYGTQFQEAIAGELKLSDSPWDPIAQLLPMREQLSAKLWSPIFLDRRITLEGELDGKAFWPHADTIGGSRWPGSEGGPKQG</sequence>
<organism evidence="1 2">
    <name type="scientific">Sinobacterium norvegicum</name>
    <dbReference type="NCBI Taxonomy" id="1641715"/>
    <lineage>
        <taxon>Bacteria</taxon>
        <taxon>Pseudomonadati</taxon>
        <taxon>Pseudomonadota</taxon>
        <taxon>Gammaproteobacteria</taxon>
        <taxon>Cellvibrionales</taxon>
        <taxon>Spongiibacteraceae</taxon>
        <taxon>Sinobacterium</taxon>
    </lineage>
</organism>
<name>A0ABM9ADA9_9GAMM</name>
<dbReference type="RefSeq" id="WP_237443600.1">
    <property type="nucleotide sequence ID" value="NZ_CAKLPX010000001.1"/>
</dbReference>
<dbReference type="InterPro" id="IPR010451">
    <property type="entry name" value="Acetoacetate_decarboxylase"/>
</dbReference>
<dbReference type="Proteomes" id="UP000838100">
    <property type="component" value="Unassembled WGS sequence"/>
</dbReference>
<dbReference type="Pfam" id="PF06314">
    <property type="entry name" value="ADC"/>
    <property type="match status" value="1"/>
</dbReference>
<proteinExistence type="predicted"/>
<dbReference type="SUPFAM" id="SSF160104">
    <property type="entry name" value="Acetoacetate decarboxylase-like"/>
    <property type="match status" value="1"/>
</dbReference>
<keyword evidence="2" id="KW-1185">Reference proteome</keyword>
<reference evidence="1" key="1">
    <citation type="submission" date="2021-12" db="EMBL/GenBank/DDBJ databases">
        <authorList>
            <person name="Rodrigo-Torres L."/>
            <person name="Arahal R. D."/>
            <person name="Lucena T."/>
        </authorList>
    </citation>
    <scope>NUCLEOTIDE SEQUENCE</scope>
    <source>
        <strain evidence="1">CECT 8267</strain>
    </source>
</reference>
<protein>
    <recommendedName>
        <fullName evidence="3">Acetoacetate decarboxylase</fullName>
    </recommendedName>
</protein>
<comment type="caution">
    <text evidence="1">The sequence shown here is derived from an EMBL/GenBank/DDBJ whole genome shotgun (WGS) entry which is preliminary data.</text>
</comment>
<dbReference type="InterPro" id="IPR023375">
    <property type="entry name" value="ADC_dom_sf"/>
</dbReference>
<dbReference type="Gene3D" id="2.40.400.10">
    <property type="entry name" value="Acetoacetate decarboxylase-like"/>
    <property type="match status" value="1"/>
</dbReference>
<accession>A0ABM9ADA9</accession>
<gene>
    <name evidence="1" type="ORF">SIN8267_01036</name>
</gene>
<dbReference type="EMBL" id="CAKLPX010000001">
    <property type="protein sequence ID" value="CAH0990935.1"/>
    <property type="molecule type" value="Genomic_DNA"/>
</dbReference>